<dbReference type="EMBL" id="KZ819639">
    <property type="protein sequence ID" value="PWN87986.1"/>
    <property type="molecule type" value="Genomic_DNA"/>
</dbReference>
<proteinExistence type="inferred from homology"/>
<keyword evidence="5" id="KW-1185">Reference proteome</keyword>
<reference evidence="4 5" key="1">
    <citation type="journal article" date="2018" name="Mol. Biol. Evol.">
        <title>Broad Genomic Sampling Reveals a Smut Pathogenic Ancestry of the Fungal Clade Ustilaginomycotina.</title>
        <authorList>
            <person name="Kijpornyongpan T."/>
            <person name="Mondo S.J."/>
            <person name="Barry K."/>
            <person name="Sandor L."/>
            <person name="Lee J."/>
            <person name="Lipzen A."/>
            <person name="Pangilinan J."/>
            <person name="LaButti K."/>
            <person name="Hainaut M."/>
            <person name="Henrissat B."/>
            <person name="Grigoriev I.V."/>
            <person name="Spatafora J.W."/>
            <person name="Aime M.C."/>
        </authorList>
    </citation>
    <scope>NUCLEOTIDE SEQUENCE [LARGE SCALE GENOMIC DNA]</scope>
    <source>
        <strain evidence="4 5">MCA 4198</strain>
    </source>
</reference>
<dbReference type="PANTHER" id="PTHR43477">
    <property type="entry name" value="DIHYDROANTICAPSIN 7-DEHYDROGENASE"/>
    <property type="match status" value="1"/>
</dbReference>
<comment type="similarity">
    <text evidence="1">Belongs to the short-chain dehydrogenases/reductases (SDR) family.</text>
</comment>
<dbReference type="InterPro" id="IPR057571">
    <property type="entry name" value="SDR_PhqE-like"/>
</dbReference>
<protein>
    <submittedName>
        <fullName evidence="4">NAD(P)-binding protein</fullName>
    </submittedName>
</protein>
<dbReference type="GO" id="GO:0016491">
    <property type="term" value="F:oxidoreductase activity"/>
    <property type="evidence" value="ECO:0007669"/>
    <property type="project" value="UniProtKB-KW"/>
</dbReference>
<dbReference type="Pfam" id="PF23441">
    <property type="entry name" value="SDR"/>
    <property type="match status" value="1"/>
</dbReference>
<dbReference type="InterPro" id="IPR051122">
    <property type="entry name" value="SDR_DHRS6-like"/>
</dbReference>
<organism evidence="4 5">
    <name type="scientific">Acaromyces ingoldii</name>
    <dbReference type="NCBI Taxonomy" id="215250"/>
    <lineage>
        <taxon>Eukaryota</taxon>
        <taxon>Fungi</taxon>
        <taxon>Dikarya</taxon>
        <taxon>Basidiomycota</taxon>
        <taxon>Ustilaginomycotina</taxon>
        <taxon>Exobasidiomycetes</taxon>
        <taxon>Exobasidiales</taxon>
        <taxon>Cryptobasidiaceae</taxon>
        <taxon>Acaromyces</taxon>
    </lineage>
</organism>
<dbReference type="InterPro" id="IPR002347">
    <property type="entry name" value="SDR_fam"/>
</dbReference>
<keyword evidence="3" id="KW-0560">Oxidoreductase</keyword>
<dbReference type="STRING" id="215250.A0A316YFX7"/>
<dbReference type="AlphaFoldDB" id="A0A316YFX7"/>
<dbReference type="RefSeq" id="XP_025375184.1">
    <property type="nucleotide sequence ID" value="XM_025522674.1"/>
</dbReference>
<name>A0A316YFX7_9BASI</name>
<dbReference type="SUPFAM" id="SSF51735">
    <property type="entry name" value="NAD(P)-binding Rossmann-fold domains"/>
    <property type="match status" value="1"/>
</dbReference>
<dbReference type="CDD" id="cd05233">
    <property type="entry name" value="SDR_c"/>
    <property type="match status" value="1"/>
</dbReference>
<keyword evidence="2" id="KW-0521">NADP</keyword>
<dbReference type="Gene3D" id="3.40.50.720">
    <property type="entry name" value="NAD(P)-binding Rossmann-like Domain"/>
    <property type="match status" value="1"/>
</dbReference>
<evidence type="ECO:0000256" key="3">
    <source>
        <dbReference type="ARBA" id="ARBA00023002"/>
    </source>
</evidence>
<dbReference type="OrthoDB" id="294295at2759"/>
<dbReference type="PANTHER" id="PTHR43477:SF1">
    <property type="entry name" value="DIHYDROANTICAPSIN 7-DEHYDROGENASE"/>
    <property type="match status" value="1"/>
</dbReference>
<dbReference type="PRINTS" id="PR00081">
    <property type="entry name" value="GDHRDH"/>
</dbReference>
<evidence type="ECO:0000313" key="4">
    <source>
        <dbReference type="EMBL" id="PWN87986.1"/>
    </source>
</evidence>
<dbReference type="InParanoid" id="A0A316YFX7"/>
<gene>
    <name evidence="4" type="ORF">FA10DRAFT_269237</name>
</gene>
<dbReference type="GeneID" id="37044590"/>
<dbReference type="Proteomes" id="UP000245768">
    <property type="component" value="Unassembled WGS sequence"/>
</dbReference>
<evidence type="ECO:0000313" key="5">
    <source>
        <dbReference type="Proteomes" id="UP000245768"/>
    </source>
</evidence>
<evidence type="ECO:0000256" key="2">
    <source>
        <dbReference type="ARBA" id="ARBA00022857"/>
    </source>
</evidence>
<dbReference type="InterPro" id="IPR036291">
    <property type="entry name" value="NAD(P)-bd_dom_sf"/>
</dbReference>
<sequence length="265" mass="28033">MSQSTQPVTYKSKLQGARVLILGGSSGVGFGVAQALLEHGASVIISSSSPDRVAKAVQRLEASHPQGHVQGIACNLGSQEHLVSDVGKLVTEVAKGGKLDHVVHTAGDAMAIGKLEDFSLAEIQQAGMVRFFSPFIVAQHLRKLLKDGPASSYIMTTGGASERPMPDWTVVLSYITGLVGMMRGLAKDLAPIRVNLVALGPVETELWDSFRAQGAYEAVKESFEKGMATGTIGKVEDIVESYLYLMKDKNATGSTVTSNGGMVLM</sequence>
<accession>A0A316YFX7</accession>
<evidence type="ECO:0000256" key="1">
    <source>
        <dbReference type="ARBA" id="ARBA00006484"/>
    </source>
</evidence>